<evidence type="ECO:0000313" key="2">
    <source>
        <dbReference type="Proteomes" id="UP001054252"/>
    </source>
</evidence>
<dbReference type="AlphaFoldDB" id="A0AAV5M207"/>
<evidence type="ECO:0000313" key="1">
    <source>
        <dbReference type="EMBL" id="GKV42727.1"/>
    </source>
</evidence>
<organism evidence="1 2">
    <name type="scientific">Rubroshorea leprosula</name>
    <dbReference type="NCBI Taxonomy" id="152421"/>
    <lineage>
        <taxon>Eukaryota</taxon>
        <taxon>Viridiplantae</taxon>
        <taxon>Streptophyta</taxon>
        <taxon>Embryophyta</taxon>
        <taxon>Tracheophyta</taxon>
        <taxon>Spermatophyta</taxon>
        <taxon>Magnoliopsida</taxon>
        <taxon>eudicotyledons</taxon>
        <taxon>Gunneridae</taxon>
        <taxon>Pentapetalae</taxon>
        <taxon>rosids</taxon>
        <taxon>malvids</taxon>
        <taxon>Malvales</taxon>
        <taxon>Dipterocarpaceae</taxon>
        <taxon>Rubroshorea</taxon>
    </lineage>
</organism>
<proteinExistence type="predicted"/>
<reference evidence="1 2" key="1">
    <citation type="journal article" date="2021" name="Commun. Biol.">
        <title>The genome of Shorea leprosula (Dipterocarpaceae) highlights the ecological relevance of drought in aseasonal tropical rainforests.</title>
        <authorList>
            <person name="Ng K.K.S."/>
            <person name="Kobayashi M.J."/>
            <person name="Fawcett J.A."/>
            <person name="Hatakeyama M."/>
            <person name="Paape T."/>
            <person name="Ng C.H."/>
            <person name="Ang C.C."/>
            <person name="Tnah L.H."/>
            <person name="Lee C.T."/>
            <person name="Nishiyama T."/>
            <person name="Sese J."/>
            <person name="O'Brien M.J."/>
            <person name="Copetti D."/>
            <person name="Mohd Noor M.I."/>
            <person name="Ong R.C."/>
            <person name="Putra M."/>
            <person name="Sireger I.Z."/>
            <person name="Indrioko S."/>
            <person name="Kosugi Y."/>
            <person name="Izuno A."/>
            <person name="Isagi Y."/>
            <person name="Lee S.L."/>
            <person name="Shimizu K.K."/>
        </authorList>
    </citation>
    <scope>NUCLEOTIDE SEQUENCE [LARGE SCALE GENOMIC DNA]</scope>
    <source>
        <strain evidence="1">214</strain>
    </source>
</reference>
<name>A0AAV5M207_9ROSI</name>
<protein>
    <submittedName>
        <fullName evidence="1">Uncharacterized protein</fullName>
    </submittedName>
</protein>
<dbReference type="Proteomes" id="UP001054252">
    <property type="component" value="Unassembled WGS sequence"/>
</dbReference>
<dbReference type="EMBL" id="BPVZ01000161">
    <property type="protein sequence ID" value="GKV42727.1"/>
    <property type="molecule type" value="Genomic_DNA"/>
</dbReference>
<gene>
    <name evidence="1" type="ORF">SLEP1_g50105</name>
</gene>
<keyword evidence="2" id="KW-1185">Reference proteome</keyword>
<accession>A0AAV5M207</accession>
<comment type="caution">
    <text evidence="1">The sequence shown here is derived from an EMBL/GenBank/DDBJ whole genome shotgun (WGS) entry which is preliminary data.</text>
</comment>
<sequence>MKGGRQPHPWHPIRQGVIPLTNVGPRAIPTLSKGGPGCCCMPGTTPPCTGDYQGTVNRYLMDFYRWRVAIPSDRKIATIIGLMLIVSSCVDSLSIFGSQ</sequence>